<evidence type="ECO:0000313" key="1">
    <source>
        <dbReference type="EMBL" id="TFK76333.1"/>
    </source>
</evidence>
<evidence type="ECO:0000313" key="2">
    <source>
        <dbReference type="Proteomes" id="UP000308600"/>
    </source>
</evidence>
<accession>A0ACD3BE15</accession>
<gene>
    <name evidence="1" type="ORF">BDN72DRAFT_830890</name>
</gene>
<name>A0ACD3BE15_9AGAR</name>
<proteinExistence type="predicted"/>
<reference evidence="1 2" key="1">
    <citation type="journal article" date="2019" name="Nat. Ecol. Evol.">
        <title>Megaphylogeny resolves global patterns of mushroom evolution.</title>
        <authorList>
            <person name="Varga T."/>
            <person name="Krizsan K."/>
            <person name="Foldi C."/>
            <person name="Dima B."/>
            <person name="Sanchez-Garcia M."/>
            <person name="Sanchez-Ramirez S."/>
            <person name="Szollosi G.J."/>
            <person name="Szarkandi J.G."/>
            <person name="Papp V."/>
            <person name="Albert L."/>
            <person name="Andreopoulos W."/>
            <person name="Angelini C."/>
            <person name="Antonin V."/>
            <person name="Barry K.W."/>
            <person name="Bougher N.L."/>
            <person name="Buchanan P."/>
            <person name="Buyck B."/>
            <person name="Bense V."/>
            <person name="Catcheside P."/>
            <person name="Chovatia M."/>
            <person name="Cooper J."/>
            <person name="Damon W."/>
            <person name="Desjardin D."/>
            <person name="Finy P."/>
            <person name="Geml J."/>
            <person name="Haridas S."/>
            <person name="Hughes K."/>
            <person name="Justo A."/>
            <person name="Karasinski D."/>
            <person name="Kautmanova I."/>
            <person name="Kiss B."/>
            <person name="Kocsube S."/>
            <person name="Kotiranta H."/>
            <person name="LaButti K.M."/>
            <person name="Lechner B.E."/>
            <person name="Liimatainen K."/>
            <person name="Lipzen A."/>
            <person name="Lukacs Z."/>
            <person name="Mihaltcheva S."/>
            <person name="Morgado L.N."/>
            <person name="Niskanen T."/>
            <person name="Noordeloos M.E."/>
            <person name="Ohm R.A."/>
            <person name="Ortiz-Santana B."/>
            <person name="Ovrebo C."/>
            <person name="Racz N."/>
            <person name="Riley R."/>
            <person name="Savchenko A."/>
            <person name="Shiryaev A."/>
            <person name="Soop K."/>
            <person name="Spirin V."/>
            <person name="Szebenyi C."/>
            <person name="Tomsovsky M."/>
            <person name="Tulloss R.E."/>
            <person name="Uehling J."/>
            <person name="Grigoriev I.V."/>
            <person name="Vagvolgyi C."/>
            <person name="Papp T."/>
            <person name="Martin F.M."/>
            <person name="Miettinen O."/>
            <person name="Hibbett D.S."/>
            <person name="Nagy L.G."/>
        </authorList>
    </citation>
    <scope>NUCLEOTIDE SEQUENCE [LARGE SCALE GENOMIC DNA]</scope>
    <source>
        <strain evidence="1 2">NL-1719</strain>
    </source>
</reference>
<keyword evidence="2" id="KW-1185">Reference proteome</keyword>
<dbReference type="Proteomes" id="UP000308600">
    <property type="component" value="Unassembled WGS sequence"/>
</dbReference>
<protein>
    <submittedName>
        <fullName evidence="1">Uncharacterized protein</fullName>
    </submittedName>
</protein>
<dbReference type="EMBL" id="ML208260">
    <property type="protein sequence ID" value="TFK76333.1"/>
    <property type="molecule type" value="Genomic_DNA"/>
</dbReference>
<sequence length="341" mass="37433">MLLVRPPVLVLALAMNAAQSVRSSPIRNGTIVCSDELDWLNNSRGQTPCAVAEDLQSICLGNNTRYIIPPLPGHAHYTGPTPEQANDCQCSSVIYALVSACAACQERSFLSFISWAANCHRTDLNKFNHPVQQDTVIPAWAYSIDLQRNTSFDLEIAKALATSNTSDLEIASTSVISPTNTSTPIAAEAAATNESNIANDPRAWIISELVLGITLFASLVACVVFWGRLRRYQRSILLYRRYTDSMSGSDKELIPLSESFTSDSEPLKQPYHTRPEPLSRHHEPGTSTISIPSQIECPSSTTSEFPLSPAVQSSTCQFSDETLDLQRHEARNRDLENYGTA</sequence>
<organism evidence="1 2">
    <name type="scientific">Pluteus cervinus</name>
    <dbReference type="NCBI Taxonomy" id="181527"/>
    <lineage>
        <taxon>Eukaryota</taxon>
        <taxon>Fungi</taxon>
        <taxon>Dikarya</taxon>
        <taxon>Basidiomycota</taxon>
        <taxon>Agaricomycotina</taxon>
        <taxon>Agaricomycetes</taxon>
        <taxon>Agaricomycetidae</taxon>
        <taxon>Agaricales</taxon>
        <taxon>Pluteineae</taxon>
        <taxon>Pluteaceae</taxon>
        <taxon>Pluteus</taxon>
    </lineage>
</organism>